<feature type="region of interest" description="Disordered" evidence="1">
    <location>
        <begin position="89"/>
        <end position="124"/>
    </location>
</feature>
<evidence type="ECO:0000313" key="4">
    <source>
        <dbReference type="Proteomes" id="UP000674143"/>
    </source>
</evidence>
<dbReference type="GeneID" id="92357258"/>
<dbReference type="AlphaFoldDB" id="A0A836GIN3"/>
<keyword evidence="2" id="KW-1133">Transmembrane helix</keyword>
<evidence type="ECO:0008006" key="5">
    <source>
        <dbReference type="Google" id="ProtNLM"/>
    </source>
</evidence>
<reference evidence="4" key="1">
    <citation type="journal article" date="2021" name="Microbiol. Resour. Announc.">
        <title>LGAAP: Leishmaniinae Genome Assembly and Annotation Pipeline.</title>
        <authorList>
            <person name="Almutairi H."/>
            <person name="Urbaniak M.D."/>
            <person name="Bates M.D."/>
            <person name="Jariyapan N."/>
            <person name="Kwakye-Nuako G."/>
            <person name="Thomaz-Soccol V."/>
            <person name="Al-Salem W.S."/>
            <person name="Dillon R.J."/>
            <person name="Bates P.A."/>
            <person name="Gatherer D."/>
        </authorList>
    </citation>
    <scope>NUCLEOTIDE SEQUENCE [LARGE SCALE GENOMIC DNA]</scope>
</reference>
<dbReference type="RefSeq" id="XP_067059015.1">
    <property type="nucleotide sequence ID" value="XM_067203324.1"/>
</dbReference>
<evidence type="ECO:0000256" key="2">
    <source>
        <dbReference type="SAM" id="Phobius"/>
    </source>
</evidence>
<comment type="caution">
    <text evidence="3">The sequence shown here is derived from an EMBL/GenBank/DDBJ whole genome shotgun (WGS) entry which is preliminary data.</text>
</comment>
<dbReference type="EMBL" id="JAFHLR010000035">
    <property type="protein sequence ID" value="KAG5466125.1"/>
    <property type="molecule type" value="Genomic_DNA"/>
</dbReference>
<dbReference type="KEGG" id="loi:92357258"/>
<reference evidence="4" key="2">
    <citation type="journal article" date="2021" name="Sci. Data">
        <title>Chromosome-scale genome sequencing, assembly and annotation of six genomes from subfamily Leishmaniinae.</title>
        <authorList>
            <person name="Almutairi H."/>
            <person name="Urbaniak M.D."/>
            <person name="Bates M.D."/>
            <person name="Jariyapan N."/>
            <person name="Kwakye-Nuako G."/>
            <person name="Thomaz Soccol V."/>
            <person name="Al-Salem W.S."/>
            <person name="Dillon R.J."/>
            <person name="Bates P.A."/>
            <person name="Gatherer D."/>
        </authorList>
    </citation>
    <scope>NUCLEOTIDE SEQUENCE [LARGE SCALE GENOMIC DNA]</scope>
</reference>
<name>A0A836GIN3_9TRYP</name>
<feature type="transmembrane region" description="Helical" evidence="2">
    <location>
        <begin position="218"/>
        <end position="242"/>
    </location>
</feature>
<accession>A0A836GIN3</accession>
<evidence type="ECO:0000313" key="3">
    <source>
        <dbReference type="EMBL" id="KAG5466125.1"/>
    </source>
</evidence>
<sequence>MRKVSRVWAAAAAGPTVGTRPTRQALQQPCHSFQGLLRTASPSPSSSPQFRMTVSQLATAAAFPCVQRCPYSLVTAVRLQHTAPAGKFAATSTSAAASSEGTCSSSDSLGGDDGVRIDPHRLPSTIPGITQEELAARIVQYHSQQSKLAREISAKALAHDVELMRRSLSPDSFAEYMARLEKEQQAAAKEEAKMAAMSPIELHQYRQRKRRQAVRYEWYKTFLMFFTLIGSSVFLFALLLFFK</sequence>
<dbReference type="SMR" id="A0A836GIN3"/>
<gene>
    <name evidence="3" type="ORF">LSCM4_01267</name>
</gene>
<organism evidence="3 4">
    <name type="scientific">Leishmania orientalis</name>
    <dbReference type="NCBI Taxonomy" id="2249476"/>
    <lineage>
        <taxon>Eukaryota</taxon>
        <taxon>Discoba</taxon>
        <taxon>Euglenozoa</taxon>
        <taxon>Kinetoplastea</taxon>
        <taxon>Metakinetoplastina</taxon>
        <taxon>Trypanosomatida</taxon>
        <taxon>Trypanosomatidae</taxon>
        <taxon>Leishmaniinae</taxon>
        <taxon>Leishmania</taxon>
    </lineage>
</organism>
<feature type="compositionally biased region" description="Low complexity" evidence="1">
    <location>
        <begin position="89"/>
        <end position="109"/>
    </location>
</feature>
<keyword evidence="4" id="KW-1185">Reference proteome</keyword>
<keyword evidence="2" id="KW-0472">Membrane</keyword>
<proteinExistence type="predicted"/>
<dbReference type="Proteomes" id="UP000674143">
    <property type="component" value="Unassembled WGS sequence"/>
</dbReference>
<keyword evidence="2" id="KW-0812">Transmembrane</keyword>
<evidence type="ECO:0000256" key="1">
    <source>
        <dbReference type="SAM" id="MobiDB-lite"/>
    </source>
</evidence>
<protein>
    <recommendedName>
        <fullName evidence="5">Transmembrane protein</fullName>
    </recommendedName>
</protein>